<dbReference type="OrthoDB" id="12132at2157"/>
<evidence type="ECO:0000313" key="2">
    <source>
        <dbReference type="Proteomes" id="UP000509667"/>
    </source>
</evidence>
<dbReference type="InterPro" id="IPR007497">
    <property type="entry name" value="SIMPL/DUF541"/>
</dbReference>
<proteinExistence type="predicted"/>
<dbReference type="PANTHER" id="PTHR34387:SF2">
    <property type="entry name" value="SLR1258 PROTEIN"/>
    <property type="match status" value="1"/>
</dbReference>
<gene>
    <name evidence="1" type="ORF">HZS55_00465</name>
</gene>
<reference evidence="1 2" key="1">
    <citation type="submission" date="2020-07" db="EMBL/GenBank/DDBJ databases">
        <title>Halosimplex pelagicum sp. nov. and Halosimplex rubrum sp. nov., isolated from salted brown alga Laminaria, and emended description of the genus Halosimplex.</title>
        <authorList>
            <person name="Cui H."/>
        </authorList>
    </citation>
    <scope>NUCLEOTIDE SEQUENCE [LARGE SCALE GENOMIC DNA]</scope>
    <source>
        <strain evidence="1 2">R27</strain>
    </source>
</reference>
<dbReference type="KEGG" id="hrr:HZS55_00465"/>
<protein>
    <submittedName>
        <fullName evidence="1">SIMPL domain-containing protein</fullName>
    </submittedName>
</protein>
<dbReference type="Pfam" id="PF04402">
    <property type="entry name" value="SIMPL"/>
    <property type="match status" value="1"/>
</dbReference>
<name>A0A7D5P1I7_9EURY</name>
<dbReference type="AlphaFoldDB" id="A0A7D5P1I7"/>
<keyword evidence="2" id="KW-1185">Reference proteome</keyword>
<dbReference type="Gene3D" id="3.30.110.170">
    <property type="entry name" value="Protein of unknown function (DUF541), domain 1"/>
    <property type="match status" value="1"/>
</dbReference>
<sequence>MNSRHTLAGVAVVAALLATAGVGAAFAAGGSPVEAQQSAQADGSDTITVGASGQVQAEADRAVVRVGVVATGDDIETVRSHLSTNASSMRSALNEMGIEDGQIRTAHYDISTNRRYGGGQTDEPTYQAVHAFAITTDDPDSVGQVVDTAVTNGADEVDGIEFTLSADKREDLRQEALTEAMNSARGEASTIAAAEDLSINGVDRVSTTEYSARPYAVETAALSAGGDAGTSIDSGPVSVSASVTVVYETGN</sequence>
<dbReference type="EMBL" id="CP058910">
    <property type="protein sequence ID" value="QLH75864.1"/>
    <property type="molecule type" value="Genomic_DNA"/>
</dbReference>
<dbReference type="GeneID" id="56076290"/>
<accession>A0A7D5P1I7</accession>
<dbReference type="Proteomes" id="UP000509667">
    <property type="component" value="Chromosome"/>
</dbReference>
<evidence type="ECO:0000313" key="1">
    <source>
        <dbReference type="EMBL" id="QLH75864.1"/>
    </source>
</evidence>
<dbReference type="Gene3D" id="3.30.70.2970">
    <property type="entry name" value="Protein of unknown function (DUF541), domain 2"/>
    <property type="match status" value="1"/>
</dbReference>
<dbReference type="InterPro" id="IPR052022">
    <property type="entry name" value="26kDa_periplasmic_antigen"/>
</dbReference>
<dbReference type="PANTHER" id="PTHR34387">
    <property type="entry name" value="SLR1258 PROTEIN"/>
    <property type="match status" value="1"/>
</dbReference>
<dbReference type="RefSeq" id="WP_179909810.1">
    <property type="nucleotide sequence ID" value="NZ_CP058910.1"/>
</dbReference>
<organism evidence="1 2">
    <name type="scientific">Halosimplex rubrum</name>
    <dbReference type="NCBI Taxonomy" id="869889"/>
    <lineage>
        <taxon>Archaea</taxon>
        <taxon>Methanobacteriati</taxon>
        <taxon>Methanobacteriota</taxon>
        <taxon>Stenosarchaea group</taxon>
        <taxon>Halobacteria</taxon>
        <taxon>Halobacteriales</taxon>
        <taxon>Haloarculaceae</taxon>
        <taxon>Halosimplex</taxon>
    </lineage>
</organism>
<dbReference type="GO" id="GO:0006974">
    <property type="term" value="P:DNA damage response"/>
    <property type="evidence" value="ECO:0007669"/>
    <property type="project" value="TreeGrafter"/>
</dbReference>